<protein>
    <recommendedName>
        <fullName evidence="1">LITAF domain-containing protein</fullName>
    </recommendedName>
</protein>
<keyword evidence="3" id="KW-1185">Reference proteome</keyword>
<dbReference type="EMBL" id="JAMKOV010000012">
    <property type="protein sequence ID" value="KAI8037587.1"/>
    <property type="molecule type" value="Genomic_DNA"/>
</dbReference>
<dbReference type="SMART" id="SM00714">
    <property type="entry name" value="LITAF"/>
    <property type="match status" value="1"/>
</dbReference>
<evidence type="ECO:0000259" key="1">
    <source>
        <dbReference type="PROSITE" id="PS51837"/>
    </source>
</evidence>
<dbReference type="PROSITE" id="PS51837">
    <property type="entry name" value="LITAF"/>
    <property type="match status" value="1"/>
</dbReference>
<reference evidence="2" key="1">
    <citation type="journal article" date="2023" name="Genome Biol. Evol.">
        <title>Long-read-based Genome Assembly of Drosophila gunungcola Reveals Fewer Chemosensory Genes in Flower-breeding Species.</title>
        <authorList>
            <person name="Negi A."/>
            <person name="Liao B.Y."/>
            <person name="Yeh S.D."/>
        </authorList>
    </citation>
    <scope>NUCLEOTIDE SEQUENCE</scope>
    <source>
        <strain evidence="2">Sukarami</strain>
    </source>
</reference>
<comment type="caution">
    <text evidence="2">The sequence shown here is derived from an EMBL/GenBank/DDBJ whole genome shotgun (WGS) entry which is preliminary data.</text>
</comment>
<sequence>MLSVGHQLVRVRCPPCKGEVTTSLVTAPTRKTHQFALTLYTWCCWSWVCLPYFFNYWKSVQLYCPNCGCHIGSYTV</sequence>
<evidence type="ECO:0000313" key="3">
    <source>
        <dbReference type="Proteomes" id="UP001059596"/>
    </source>
</evidence>
<name>A0A9P9YIJ2_9MUSC</name>
<proteinExistence type="predicted"/>
<feature type="domain" description="LITAF" evidence="1">
    <location>
        <begin position="1"/>
        <end position="76"/>
    </location>
</feature>
<accession>A0A9P9YIJ2</accession>
<organism evidence="2 3">
    <name type="scientific">Drosophila gunungcola</name>
    <name type="common">fruit fly</name>
    <dbReference type="NCBI Taxonomy" id="103775"/>
    <lineage>
        <taxon>Eukaryota</taxon>
        <taxon>Metazoa</taxon>
        <taxon>Ecdysozoa</taxon>
        <taxon>Arthropoda</taxon>
        <taxon>Hexapoda</taxon>
        <taxon>Insecta</taxon>
        <taxon>Pterygota</taxon>
        <taxon>Neoptera</taxon>
        <taxon>Endopterygota</taxon>
        <taxon>Diptera</taxon>
        <taxon>Brachycera</taxon>
        <taxon>Muscomorpha</taxon>
        <taxon>Ephydroidea</taxon>
        <taxon>Drosophilidae</taxon>
        <taxon>Drosophila</taxon>
        <taxon>Sophophora</taxon>
    </lineage>
</organism>
<gene>
    <name evidence="2" type="ORF">M5D96_009742</name>
</gene>
<dbReference type="AlphaFoldDB" id="A0A9P9YIJ2"/>
<evidence type="ECO:0000313" key="2">
    <source>
        <dbReference type="EMBL" id="KAI8037587.1"/>
    </source>
</evidence>
<dbReference type="Pfam" id="PF10601">
    <property type="entry name" value="zf-LITAF-like"/>
    <property type="match status" value="1"/>
</dbReference>
<dbReference type="InterPro" id="IPR006629">
    <property type="entry name" value="LITAF"/>
</dbReference>
<dbReference type="Proteomes" id="UP001059596">
    <property type="component" value="Unassembled WGS sequence"/>
</dbReference>